<evidence type="ECO:0000256" key="5">
    <source>
        <dbReference type="ARBA" id="ARBA00022840"/>
    </source>
</evidence>
<dbReference type="RefSeq" id="WP_093394445.1">
    <property type="nucleotide sequence ID" value="NZ_FOUU01000003.1"/>
</dbReference>
<evidence type="ECO:0000256" key="3">
    <source>
        <dbReference type="ARBA" id="ARBA00022801"/>
    </source>
</evidence>
<dbReference type="InterPro" id="IPR014017">
    <property type="entry name" value="DNA_helicase_UvrD-like_C"/>
</dbReference>
<evidence type="ECO:0000256" key="10">
    <source>
        <dbReference type="ARBA" id="ARBA00034923"/>
    </source>
</evidence>
<evidence type="ECO:0000256" key="8">
    <source>
        <dbReference type="ARBA" id="ARBA00034617"/>
    </source>
</evidence>
<keyword evidence="6" id="KW-0238">DNA-binding</keyword>
<comment type="similarity">
    <text evidence="1">Belongs to the helicase family. UvrD subfamily.</text>
</comment>
<evidence type="ECO:0000256" key="1">
    <source>
        <dbReference type="ARBA" id="ARBA00009922"/>
    </source>
</evidence>
<keyword evidence="2 12" id="KW-0547">Nucleotide-binding</keyword>
<dbReference type="OrthoDB" id="9810135at2"/>
<evidence type="ECO:0000256" key="6">
    <source>
        <dbReference type="ARBA" id="ARBA00023125"/>
    </source>
</evidence>
<evidence type="ECO:0000256" key="12">
    <source>
        <dbReference type="PROSITE-ProRule" id="PRU00560"/>
    </source>
</evidence>
<dbReference type="InterPro" id="IPR027417">
    <property type="entry name" value="P-loop_NTPase"/>
</dbReference>
<evidence type="ECO:0000256" key="4">
    <source>
        <dbReference type="ARBA" id="ARBA00022806"/>
    </source>
</evidence>
<evidence type="ECO:0000259" key="14">
    <source>
        <dbReference type="PROSITE" id="PS51217"/>
    </source>
</evidence>
<dbReference type="InterPro" id="IPR013986">
    <property type="entry name" value="DExx_box_DNA_helicase_dom_sf"/>
</dbReference>
<dbReference type="PROSITE" id="PS51198">
    <property type="entry name" value="UVRD_HELICASE_ATP_BIND"/>
    <property type="match status" value="1"/>
</dbReference>
<keyword evidence="3 12" id="KW-0378">Hydrolase</keyword>
<dbReference type="STRING" id="39841.SAMN05660836_01334"/>
<keyword evidence="5 12" id="KW-0067">ATP-binding</keyword>
<dbReference type="GO" id="GO:0043138">
    <property type="term" value="F:3'-5' DNA helicase activity"/>
    <property type="evidence" value="ECO:0007669"/>
    <property type="project" value="UniProtKB-EC"/>
</dbReference>
<evidence type="ECO:0000313" key="16">
    <source>
        <dbReference type="Proteomes" id="UP000199611"/>
    </source>
</evidence>
<organism evidence="15 16">
    <name type="scientific">Thermodesulforhabdus norvegica</name>
    <dbReference type="NCBI Taxonomy" id="39841"/>
    <lineage>
        <taxon>Bacteria</taxon>
        <taxon>Pseudomonadati</taxon>
        <taxon>Thermodesulfobacteriota</taxon>
        <taxon>Syntrophobacteria</taxon>
        <taxon>Syntrophobacterales</taxon>
        <taxon>Thermodesulforhabdaceae</taxon>
        <taxon>Thermodesulforhabdus</taxon>
    </lineage>
</organism>
<dbReference type="AlphaFoldDB" id="A0A1I4TC39"/>
<dbReference type="Gene3D" id="1.10.486.10">
    <property type="entry name" value="PCRA, domain 4"/>
    <property type="match status" value="1"/>
</dbReference>
<evidence type="ECO:0000256" key="2">
    <source>
        <dbReference type="ARBA" id="ARBA00022741"/>
    </source>
</evidence>
<feature type="binding site" evidence="12">
    <location>
        <begin position="25"/>
        <end position="32"/>
    </location>
    <ligand>
        <name>ATP</name>
        <dbReference type="ChEBI" id="CHEBI:30616"/>
    </ligand>
</feature>
<dbReference type="Pfam" id="PF00580">
    <property type="entry name" value="UvrD-helicase"/>
    <property type="match status" value="1"/>
</dbReference>
<dbReference type="Gene3D" id="1.10.10.160">
    <property type="match status" value="1"/>
</dbReference>
<evidence type="ECO:0000259" key="13">
    <source>
        <dbReference type="PROSITE" id="PS51198"/>
    </source>
</evidence>
<dbReference type="CDD" id="cd18807">
    <property type="entry name" value="SF1_C_UvrD"/>
    <property type="match status" value="1"/>
</dbReference>
<dbReference type="Proteomes" id="UP000199611">
    <property type="component" value="Unassembled WGS sequence"/>
</dbReference>
<dbReference type="PANTHER" id="PTHR11070:SF2">
    <property type="entry name" value="ATP-DEPENDENT DNA HELICASE SRS2"/>
    <property type="match status" value="1"/>
</dbReference>
<evidence type="ECO:0000313" key="15">
    <source>
        <dbReference type="EMBL" id="SFM74183.1"/>
    </source>
</evidence>
<dbReference type="CDD" id="cd17932">
    <property type="entry name" value="DEXQc_UvrD"/>
    <property type="match status" value="1"/>
</dbReference>
<accession>A0A1I4TC39</accession>
<keyword evidence="4 12" id="KW-0347">Helicase</keyword>
<dbReference type="PANTHER" id="PTHR11070">
    <property type="entry name" value="UVRD / RECB / PCRA DNA HELICASE FAMILY MEMBER"/>
    <property type="match status" value="1"/>
</dbReference>
<comment type="catalytic activity">
    <reaction evidence="8">
        <text>Couples ATP hydrolysis with the unwinding of duplex DNA by translocating in the 3'-5' direction.</text>
        <dbReference type="EC" id="5.6.2.4"/>
    </reaction>
</comment>
<dbReference type="GO" id="GO:0005524">
    <property type="term" value="F:ATP binding"/>
    <property type="evidence" value="ECO:0007669"/>
    <property type="project" value="UniProtKB-UniRule"/>
</dbReference>
<dbReference type="Gene3D" id="3.40.50.300">
    <property type="entry name" value="P-loop containing nucleotide triphosphate hydrolases"/>
    <property type="match status" value="2"/>
</dbReference>
<evidence type="ECO:0000256" key="7">
    <source>
        <dbReference type="ARBA" id="ARBA00023235"/>
    </source>
</evidence>
<dbReference type="PROSITE" id="PS51217">
    <property type="entry name" value="UVRD_HELICASE_CTER"/>
    <property type="match status" value="1"/>
</dbReference>
<keyword evidence="7" id="KW-0413">Isomerase</keyword>
<keyword evidence="16" id="KW-1185">Reference proteome</keyword>
<proteinExistence type="inferred from homology"/>
<protein>
    <recommendedName>
        <fullName evidence="9">DNA 3'-5' helicase</fullName>
        <ecNumber evidence="9">5.6.2.4</ecNumber>
    </recommendedName>
    <alternativeName>
        <fullName evidence="10">DNA 3'-5' helicase II</fullName>
    </alternativeName>
</protein>
<name>A0A1I4TC39_9BACT</name>
<dbReference type="GO" id="GO:0016887">
    <property type="term" value="F:ATP hydrolysis activity"/>
    <property type="evidence" value="ECO:0007669"/>
    <property type="project" value="RHEA"/>
</dbReference>
<feature type="domain" description="UvrD-like helicase C-terminal" evidence="14">
    <location>
        <begin position="280"/>
        <end position="546"/>
    </location>
</feature>
<sequence>MEMVGLSPEQEKAVRCTSSPVIVAAGAGSGKTRTLTAKIAYLVKECGYSPQRILAITFTNKAADEMKSRLRAMTGLDEEAFPWVRTFHSACFRILKQECHRVGLERPISVRSDSQQTTILKGVLLELNVDKKYLQPAKWLISMAKNSGDPYAFMESKKMSVPGIRGIYDRYNEILRSQNAVDFDDILLLVKEIMQKWPDVRRHYQELFDYILVDEFQDSNRLQNDIMELLVRNGNLTVVGDDYQSIYTFRGAEPRFFLTFPESFPGCSIVKLEQNYRSTSTIVSASNALIAHNRMKMEKRCYSLKEGPPILAKELFDERDEAEWIAHKCREYFSGHGIPWHDMAVLYRTRFCSKAFEEAFRKLRIPYRIVGARGFYESKEIQDINAYLVSAVNPRDDLAFERIINVPRRGVGAGTLKKINSFRSPGTSLQDACWLALQSGTITGKAAAELTQLKEHLSVIAGLSPKEAISFVMDKVGYESYLQEYARDREDFINRLENVELLTYVASKSSGIEEFLEECALIREEQDEDQDGKEGVKLMTFHAAKGLEFRIVFVAGVEEGLIPHWRSLFDEDSLQENIKGVEEERRLMYVAMTRAIERLHITWALSRQGRFCKPSRFLWEIPEEFIILERIEQKGRGCYDHHHARR</sequence>
<dbReference type="InterPro" id="IPR000212">
    <property type="entry name" value="DNA_helicase_UvrD/REP"/>
</dbReference>
<dbReference type="EC" id="5.6.2.4" evidence="9"/>
<reference evidence="15 16" key="1">
    <citation type="submission" date="2016-10" db="EMBL/GenBank/DDBJ databases">
        <authorList>
            <person name="de Groot N.N."/>
        </authorList>
    </citation>
    <scope>NUCLEOTIDE SEQUENCE [LARGE SCALE GENOMIC DNA]</scope>
    <source>
        <strain evidence="15 16">DSM 9990</strain>
    </source>
</reference>
<gene>
    <name evidence="15" type="ORF">SAMN05660836_01334</name>
</gene>
<evidence type="ECO:0000256" key="11">
    <source>
        <dbReference type="ARBA" id="ARBA00048988"/>
    </source>
</evidence>
<dbReference type="Pfam" id="PF13361">
    <property type="entry name" value="UvrD_C"/>
    <property type="match status" value="1"/>
</dbReference>
<dbReference type="SUPFAM" id="SSF52540">
    <property type="entry name" value="P-loop containing nucleoside triphosphate hydrolases"/>
    <property type="match status" value="1"/>
</dbReference>
<dbReference type="InterPro" id="IPR014016">
    <property type="entry name" value="UvrD-like_ATP-bd"/>
</dbReference>
<evidence type="ECO:0000256" key="9">
    <source>
        <dbReference type="ARBA" id="ARBA00034808"/>
    </source>
</evidence>
<dbReference type="EMBL" id="FOUU01000003">
    <property type="protein sequence ID" value="SFM74183.1"/>
    <property type="molecule type" value="Genomic_DNA"/>
</dbReference>
<comment type="catalytic activity">
    <reaction evidence="11">
        <text>ATP + H2O = ADP + phosphate + H(+)</text>
        <dbReference type="Rhea" id="RHEA:13065"/>
        <dbReference type="ChEBI" id="CHEBI:15377"/>
        <dbReference type="ChEBI" id="CHEBI:15378"/>
        <dbReference type="ChEBI" id="CHEBI:30616"/>
        <dbReference type="ChEBI" id="CHEBI:43474"/>
        <dbReference type="ChEBI" id="CHEBI:456216"/>
        <dbReference type="EC" id="5.6.2.4"/>
    </reaction>
</comment>
<dbReference type="GO" id="GO:0003677">
    <property type="term" value="F:DNA binding"/>
    <property type="evidence" value="ECO:0007669"/>
    <property type="project" value="UniProtKB-KW"/>
</dbReference>
<feature type="domain" description="UvrD-like helicase ATP-binding" evidence="13">
    <location>
        <begin position="4"/>
        <end position="279"/>
    </location>
</feature>
<dbReference type="GO" id="GO:0000725">
    <property type="term" value="P:recombinational repair"/>
    <property type="evidence" value="ECO:0007669"/>
    <property type="project" value="TreeGrafter"/>
</dbReference>